<protein>
    <submittedName>
        <fullName evidence="2">Uncharacterized membrane protein YoaK (UPF0700 family)</fullName>
    </submittedName>
</protein>
<dbReference type="PANTHER" id="PTHR37314">
    <property type="entry name" value="SLR0142 PROTEIN"/>
    <property type="match status" value="1"/>
</dbReference>
<feature type="transmembrane region" description="Helical" evidence="1">
    <location>
        <begin position="106"/>
        <end position="126"/>
    </location>
</feature>
<sequence length="243" mass="24936">MDSHPPPSPPVAGAPVAVRTPSPLPRLLLLLSATTGFVDAVSVLGLGKVFTANMTGNVVFLAFALARAPGFTPVPYLVALGLFMVGASVAGRLWRHASSHPLRYWLLRAALLEAVLFLAAAAVALVPGADGIVAHPAWAVLVMIGLTAGAMGFRNATVRQLKVPDLTTTVLTLTITGIASDAGGPNLRTRLLAIAMIFIGAAAGAVLVLHTGLALPLALTACVVLGGTLLCLRHPLMALPHRP</sequence>
<feature type="transmembrane region" description="Helical" evidence="1">
    <location>
        <begin position="215"/>
        <end position="232"/>
    </location>
</feature>
<evidence type="ECO:0000313" key="2">
    <source>
        <dbReference type="EMBL" id="MDR6512234.1"/>
    </source>
</evidence>
<dbReference type="Pfam" id="PF06912">
    <property type="entry name" value="DUF1275"/>
    <property type="match status" value="1"/>
</dbReference>
<keyword evidence="1" id="KW-0472">Membrane</keyword>
<feature type="transmembrane region" description="Helical" evidence="1">
    <location>
        <begin position="191"/>
        <end position="209"/>
    </location>
</feature>
<dbReference type="PANTHER" id="PTHR37314:SF4">
    <property type="entry name" value="UPF0700 TRANSMEMBRANE PROTEIN YOAK"/>
    <property type="match status" value="1"/>
</dbReference>
<reference evidence="2 3" key="1">
    <citation type="submission" date="2023-07" db="EMBL/GenBank/DDBJ databases">
        <title>Sorghum-associated microbial communities from plants grown in Nebraska, USA.</title>
        <authorList>
            <person name="Schachtman D."/>
        </authorList>
    </citation>
    <scope>NUCLEOTIDE SEQUENCE [LARGE SCALE GENOMIC DNA]</scope>
    <source>
        <strain evidence="2 3">DS1027</strain>
    </source>
</reference>
<feature type="transmembrane region" description="Helical" evidence="1">
    <location>
        <begin position="132"/>
        <end position="153"/>
    </location>
</feature>
<keyword evidence="1" id="KW-0812">Transmembrane</keyword>
<accession>A0ABU1MPG2</accession>
<evidence type="ECO:0000313" key="3">
    <source>
        <dbReference type="Proteomes" id="UP001184150"/>
    </source>
</evidence>
<keyword evidence="3" id="KW-1185">Reference proteome</keyword>
<dbReference type="InterPro" id="IPR010699">
    <property type="entry name" value="DUF1275"/>
</dbReference>
<dbReference type="Proteomes" id="UP001184150">
    <property type="component" value="Unassembled WGS sequence"/>
</dbReference>
<comment type="caution">
    <text evidence="2">The sequence shown here is derived from an EMBL/GenBank/DDBJ whole genome shotgun (WGS) entry which is preliminary data.</text>
</comment>
<gene>
    <name evidence="2" type="ORF">J2792_003117</name>
</gene>
<dbReference type="EMBL" id="JAVDRD010000008">
    <property type="protein sequence ID" value="MDR6512234.1"/>
    <property type="molecule type" value="Genomic_DNA"/>
</dbReference>
<proteinExistence type="predicted"/>
<feature type="transmembrane region" description="Helical" evidence="1">
    <location>
        <begin position="76"/>
        <end position="94"/>
    </location>
</feature>
<dbReference type="RefSeq" id="WP_169041414.1">
    <property type="nucleotide sequence ID" value="NZ_JAVDRD010000008.1"/>
</dbReference>
<keyword evidence="1" id="KW-1133">Transmembrane helix</keyword>
<organism evidence="2 3">
    <name type="scientific">Novosphingobium capsulatum</name>
    <dbReference type="NCBI Taxonomy" id="13688"/>
    <lineage>
        <taxon>Bacteria</taxon>
        <taxon>Pseudomonadati</taxon>
        <taxon>Pseudomonadota</taxon>
        <taxon>Alphaproteobacteria</taxon>
        <taxon>Sphingomonadales</taxon>
        <taxon>Sphingomonadaceae</taxon>
        <taxon>Novosphingobium</taxon>
    </lineage>
</organism>
<name>A0ABU1MPG2_9SPHN</name>
<evidence type="ECO:0000256" key="1">
    <source>
        <dbReference type="SAM" id="Phobius"/>
    </source>
</evidence>